<name>A0ABR3WVT8_9EURO</name>
<organism evidence="3 4">
    <name type="scientific">Paecilomyces lecythidis</name>
    <dbReference type="NCBI Taxonomy" id="3004212"/>
    <lineage>
        <taxon>Eukaryota</taxon>
        <taxon>Fungi</taxon>
        <taxon>Dikarya</taxon>
        <taxon>Ascomycota</taxon>
        <taxon>Pezizomycotina</taxon>
        <taxon>Eurotiomycetes</taxon>
        <taxon>Eurotiomycetidae</taxon>
        <taxon>Eurotiales</taxon>
        <taxon>Thermoascaceae</taxon>
        <taxon>Paecilomyces</taxon>
    </lineage>
</organism>
<feature type="region of interest" description="Disordered" evidence="1">
    <location>
        <begin position="189"/>
        <end position="210"/>
    </location>
</feature>
<accession>A0ABR3WVT8</accession>
<feature type="transmembrane region" description="Helical" evidence="2">
    <location>
        <begin position="47"/>
        <end position="69"/>
    </location>
</feature>
<keyword evidence="2" id="KW-0812">Transmembrane</keyword>
<protein>
    <submittedName>
        <fullName evidence="3">Uncharacterized protein</fullName>
    </submittedName>
</protein>
<feature type="transmembrane region" description="Helical" evidence="2">
    <location>
        <begin position="147"/>
        <end position="175"/>
    </location>
</feature>
<evidence type="ECO:0000313" key="4">
    <source>
        <dbReference type="Proteomes" id="UP001583193"/>
    </source>
</evidence>
<dbReference type="Proteomes" id="UP001583193">
    <property type="component" value="Unassembled WGS sequence"/>
</dbReference>
<keyword evidence="4" id="KW-1185">Reference proteome</keyword>
<comment type="caution">
    <text evidence="3">The sequence shown here is derived from an EMBL/GenBank/DDBJ whole genome shotgun (WGS) entry which is preliminary data.</text>
</comment>
<reference evidence="3 4" key="1">
    <citation type="journal article" date="2024" name="IMA Fungus">
        <title>IMA Genome - F19 : A genome assembly and annotation guide to empower mycologists, including annotated draft genome sequences of Ceratocystis pirilliformis, Diaporthe australafricana, Fusarium ophioides, Paecilomyces lecythidis, and Sporothrix stenoceras.</title>
        <authorList>
            <person name="Aylward J."/>
            <person name="Wilson A.M."/>
            <person name="Visagie C.M."/>
            <person name="Spraker J."/>
            <person name="Barnes I."/>
            <person name="Buitendag C."/>
            <person name="Ceriani C."/>
            <person name="Del Mar Angel L."/>
            <person name="du Plessis D."/>
            <person name="Fuchs T."/>
            <person name="Gasser K."/>
            <person name="Kramer D."/>
            <person name="Li W."/>
            <person name="Munsamy K."/>
            <person name="Piso A."/>
            <person name="Price J.L."/>
            <person name="Sonnekus B."/>
            <person name="Thomas C."/>
            <person name="van der Nest A."/>
            <person name="van Dijk A."/>
            <person name="van Heerden A."/>
            <person name="van Vuuren N."/>
            <person name="Yilmaz N."/>
            <person name="Duong T.A."/>
            <person name="van der Merwe N.A."/>
            <person name="Wingfield M.J."/>
            <person name="Wingfield B.D."/>
        </authorList>
    </citation>
    <scope>NUCLEOTIDE SEQUENCE [LARGE SCALE GENOMIC DNA]</scope>
    <source>
        <strain evidence="3 4">CMW 18167</strain>
    </source>
</reference>
<evidence type="ECO:0000256" key="2">
    <source>
        <dbReference type="SAM" id="Phobius"/>
    </source>
</evidence>
<gene>
    <name evidence="3" type="ORF">Plec18167_008712</name>
</gene>
<dbReference type="EMBL" id="JAVDPF010000044">
    <property type="protein sequence ID" value="KAL1867439.1"/>
    <property type="molecule type" value="Genomic_DNA"/>
</dbReference>
<feature type="transmembrane region" description="Helical" evidence="2">
    <location>
        <begin position="105"/>
        <end position="127"/>
    </location>
</feature>
<sequence>MSCHDYTVTVTADGKTETYLYDPNTRSLVGDNMTPSDCERCTLFQYLVHWCLHKGPFWVFLAIIVVWAVEVKKSLESKAGDRPEERYTKWLIPHIKTRGQLTKAIVLHMLFLPVLLVEGYWILQSWWGWMRGYWTWELKYFEWFKQLHQFVMEAVLALLFLVLLAMGIALVIFWIGCLLEFLDWKFDEPVEQSQSSQPSKPSTEKADLTE</sequence>
<keyword evidence="2" id="KW-0472">Membrane</keyword>
<keyword evidence="2" id="KW-1133">Transmembrane helix</keyword>
<feature type="compositionally biased region" description="Low complexity" evidence="1">
    <location>
        <begin position="191"/>
        <end position="201"/>
    </location>
</feature>
<proteinExistence type="predicted"/>
<evidence type="ECO:0000256" key="1">
    <source>
        <dbReference type="SAM" id="MobiDB-lite"/>
    </source>
</evidence>
<evidence type="ECO:0000313" key="3">
    <source>
        <dbReference type="EMBL" id="KAL1867439.1"/>
    </source>
</evidence>